<comment type="similarity">
    <text evidence="2">Belongs to the TerC family.</text>
</comment>
<dbReference type="PANTHER" id="PTHR30238:SF4">
    <property type="entry name" value="SLL1022 PROTEIN"/>
    <property type="match status" value="1"/>
</dbReference>
<dbReference type="Pfam" id="PF03741">
    <property type="entry name" value="TerC"/>
    <property type="match status" value="1"/>
</dbReference>
<keyword evidence="3 6" id="KW-0812">Transmembrane</keyword>
<feature type="transmembrane region" description="Helical" evidence="6">
    <location>
        <begin position="213"/>
        <end position="231"/>
    </location>
</feature>
<evidence type="ECO:0000256" key="1">
    <source>
        <dbReference type="ARBA" id="ARBA00004141"/>
    </source>
</evidence>
<dbReference type="RefSeq" id="WP_023949075.1">
    <property type="nucleotide sequence ID" value="NZ_JAERIV010000003.1"/>
</dbReference>
<organism evidence="7 8">
    <name type="scientific">Helicobacter fennelliae</name>
    <dbReference type="NCBI Taxonomy" id="215"/>
    <lineage>
        <taxon>Bacteria</taxon>
        <taxon>Pseudomonadati</taxon>
        <taxon>Campylobacterota</taxon>
        <taxon>Epsilonproteobacteria</taxon>
        <taxon>Campylobacterales</taxon>
        <taxon>Helicobacteraceae</taxon>
        <taxon>Helicobacter</taxon>
    </lineage>
</organism>
<keyword evidence="4 6" id="KW-1133">Transmembrane helix</keyword>
<feature type="transmembrane region" description="Helical" evidence="6">
    <location>
        <begin position="122"/>
        <end position="150"/>
    </location>
</feature>
<protein>
    <submittedName>
        <fullName evidence="7">Integral membrane protein</fullName>
    </submittedName>
</protein>
<name>A0A2X3BD79_9HELI</name>
<dbReference type="GO" id="GO:0016020">
    <property type="term" value="C:membrane"/>
    <property type="evidence" value="ECO:0007669"/>
    <property type="project" value="UniProtKB-SubCell"/>
</dbReference>
<dbReference type="Proteomes" id="UP000250166">
    <property type="component" value="Unassembled WGS sequence"/>
</dbReference>
<evidence type="ECO:0000313" key="8">
    <source>
        <dbReference type="Proteomes" id="UP000250166"/>
    </source>
</evidence>
<evidence type="ECO:0000256" key="4">
    <source>
        <dbReference type="ARBA" id="ARBA00022989"/>
    </source>
</evidence>
<feature type="transmembrane region" description="Helical" evidence="6">
    <location>
        <begin position="12"/>
        <end position="37"/>
    </location>
</feature>
<evidence type="ECO:0000256" key="5">
    <source>
        <dbReference type="ARBA" id="ARBA00023136"/>
    </source>
</evidence>
<feature type="transmembrane region" description="Helical" evidence="6">
    <location>
        <begin position="82"/>
        <end position="101"/>
    </location>
</feature>
<evidence type="ECO:0000256" key="6">
    <source>
        <dbReference type="SAM" id="Phobius"/>
    </source>
</evidence>
<gene>
    <name evidence="7" type="primary">terC</name>
    <name evidence="7" type="ORF">NCTC13102_01036</name>
</gene>
<evidence type="ECO:0000256" key="3">
    <source>
        <dbReference type="ARBA" id="ARBA00022692"/>
    </source>
</evidence>
<dbReference type="InterPro" id="IPR005496">
    <property type="entry name" value="Integral_membrane_TerC"/>
</dbReference>
<feature type="transmembrane region" description="Helical" evidence="6">
    <location>
        <begin position="187"/>
        <end position="207"/>
    </location>
</feature>
<keyword evidence="5 6" id="KW-0472">Membrane</keyword>
<feature type="transmembrane region" description="Helical" evidence="6">
    <location>
        <begin position="156"/>
        <end position="175"/>
    </location>
</feature>
<proteinExistence type="inferred from homology"/>
<accession>A0A2X3BD79</accession>
<reference evidence="7 8" key="1">
    <citation type="submission" date="2018-06" db="EMBL/GenBank/DDBJ databases">
        <authorList>
            <consortium name="Pathogen Informatics"/>
            <person name="Doyle S."/>
        </authorList>
    </citation>
    <scope>NUCLEOTIDE SEQUENCE [LARGE SCALE GENOMIC DNA]</scope>
    <source>
        <strain evidence="7 8">NCTC13102</strain>
    </source>
</reference>
<evidence type="ECO:0000313" key="7">
    <source>
        <dbReference type="EMBL" id="SQB98573.1"/>
    </source>
</evidence>
<dbReference type="PANTHER" id="PTHR30238">
    <property type="entry name" value="MEMBRANE BOUND PREDICTED REDOX MODULATOR"/>
    <property type="match status" value="1"/>
</dbReference>
<evidence type="ECO:0000256" key="2">
    <source>
        <dbReference type="ARBA" id="ARBA00007511"/>
    </source>
</evidence>
<comment type="subcellular location">
    <subcellularLocation>
        <location evidence="1">Membrane</location>
        <topology evidence="1">Multi-pass membrane protein</topology>
    </subcellularLocation>
</comment>
<dbReference type="AlphaFoldDB" id="A0A2X3BD79"/>
<dbReference type="EMBL" id="UAWL01000006">
    <property type="protein sequence ID" value="SQB98573.1"/>
    <property type="molecule type" value="Genomic_DNA"/>
</dbReference>
<feature type="transmembrane region" description="Helical" evidence="6">
    <location>
        <begin position="49"/>
        <end position="70"/>
    </location>
</feature>
<sequence length="239" mass="26940">MIALLSDPNAWIALFTLTILEIILGIDNIIFIGVLVNRLPQDQKRKARILGLFFAMFARIALLTLLFWMTKLTAPLFQIADFPVSGRDLVLFIGGLFLLYKSTKEIHAQVFSQEEGYTIKKVANFWIVIVEIAFLDIIFSLDSVITAVGMANHLEIMILAIVIAVFIMMFASGWISHFIDTYPTIKILALAFLLIVGIVLIADGLHFHIPKGYVYFAMIFSLSVEILNITMRKKSTPKK</sequence>